<proteinExistence type="predicted"/>
<accession>A0A0L6UJ40</accession>
<keyword evidence="3" id="KW-1185">Reference proteome</keyword>
<feature type="compositionally biased region" description="Basic and acidic residues" evidence="1">
    <location>
        <begin position="20"/>
        <end position="34"/>
    </location>
</feature>
<evidence type="ECO:0000313" key="2">
    <source>
        <dbReference type="EMBL" id="KNZ48523.1"/>
    </source>
</evidence>
<reference evidence="2 3" key="1">
    <citation type="submission" date="2015-08" db="EMBL/GenBank/DDBJ databases">
        <title>Next Generation Sequencing and Analysis of the Genome of Puccinia sorghi L Schw, the Causal Agent of Maize Common Rust.</title>
        <authorList>
            <person name="Rochi L."/>
            <person name="Burguener G."/>
            <person name="Darino M."/>
            <person name="Turjanski A."/>
            <person name="Kreff E."/>
            <person name="Dieguez M.J."/>
            <person name="Sacco F."/>
        </authorList>
    </citation>
    <scope>NUCLEOTIDE SEQUENCE [LARGE SCALE GENOMIC DNA]</scope>
    <source>
        <strain evidence="2 3">RO10H11247</strain>
    </source>
</reference>
<name>A0A0L6UJ40_9BASI</name>
<feature type="non-terminal residue" evidence="2">
    <location>
        <position position="1"/>
    </location>
</feature>
<sequence length="194" mass="22341">TVDSPMVDSGGSWRRGRRTSSRDCTRCSDERDTAARTSGHKAMVSGRGTTEVFMLRLDSDLTSRLLQHKASVDELYSTYGFLPAFRYRYDLLVTGDTFSSRFDSPPNARIHSLPDIWQFRKDLWNRSYNLSQQLDELGFDDNLYRKGGVRSSWDPLTGARNNKPTCNRNKSRRSNMITDLHPDPNLHPARTKYR</sequence>
<evidence type="ECO:0000313" key="3">
    <source>
        <dbReference type="Proteomes" id="UP000037035"/>
    </source>
</evidence>
<organism evidence="2 3">
    <name type="scientific">Puccinia sorghi</name>
    <dbReference type="NCBI Taxonomy" id="27349"/>
    <lineage>
        <taxon>Eukaryota</taxon>
        <taxon>Fungi</taxon>
        <taxon>Dikarya</taxon>
        <taxon>Basidiomycota</taxon>
        <taxon>Pucciniomycotina</taxon>
        <taxon>Pucciniomycetes</taxon>
        <taxon>Pucciniales</taxon>
        <taxon>Pucciniaceae</taxon>
        <taxon>Puccinia</taxon>
    </lineage>
</organism>
<dbReference type="VEuPathDB" id="FungiDB:VP01_55g1"/>
<protein>
    <submittedName>
        <fullName evidence="2">Uncharacterized protein</fullName>
    </submittedName>
</protein>
<feature type="region of interest" description="Disordered" evidence="1">
    <location>
        <begin position="154"/>
        <end position="194"/>
    </location>
</feature>
<dbReference type="AlphaFoldDB" id="A0A0L6UJ40"/>
<dbReference type="Proteomes" id="UP000037035">
    <property type="component" value="Unassembled WGS sequence"/>
</dbReference>
<feature type="compositionally biased region" description="Polar residues" evidence="1">
    <location>
        <begin position="159"/>
        <end position="168"/>
    </location>
</feature>
<evidence type="ECO:0000256" key="1">
    <source>
        <dbReference type="SAM" id="MobiDB-lite"/>
    </source>
</evidence>
<feature type="region of interest" description="Disordered" evidence="1">
    <location>
        <begin position="1"/>
        <end position="41"/>
    </location>
</feature>
<dbReference type="OrthoDB" id="2496664at2759"/>
<comment type="caution">
    <text evidence="2">The sequence shown here is derived from an EMBL/GenBank/DDBJ whole genome shotgun (WGS) entry which is preliminary data.</text>
</comment>
<gene>
    <name evidence="2" type="ORF">VP01_55g1</name>
</gene>
<dbReference type="EMBL" id="LAVV01010830">
    <property type="protein sequence ID" value="KNZ48523.1"/>
    <property type="molecule type" value="Genomic_DNA"/>
</dbReference>